<dbReference type="PROSITE" id="PS00194">
    <property type="entry name" value="THIOREDOXIN_1"/>
    <property type="match status" value="1"/>
</dbReference>
<feature type="compositionally biased region" description="Acidic residues" evidence="1">
    <location>
        <begin position="116"/>
        <end position="129"/>
    </location>
</feature>
<feature type="domain" description="Thioredoxin" evidence="2">
    <location>
        <begin position="16"/>
        <end position="105"/>
    </location>
</feature>
<proteinExistence type="predicted"/>
<dbReference type="EMBL" id="MN739583">
    <property type="protein sequence ID" value="QHT14451.1"/>
    <property type="molecule type" value="Genomic_DNA"/>
</dbReference>
<dbReference type="Gene3D" id="3.40.30.10">
    <property type="entry name" value="Glutaredoxin"/>
    <property type="match status" value="1"/>
</dbReference>
<feature type="region of interest" description="Disordered" evidence="1">
    <location>
        <begin position="111"/>
        <end position="200"/>
    </location>
</feature>
<name>A0A6C0DDH2_9ZZZZ</name>
<dbReference type="SUPFAM" id="SSF52833">
    <property type="entry name" value="Thioredoxin-like"/>
    <property type="match status" value="1"/>
</dbReference>
<feature type="compositionally biased region" description="Basic and acidic residues" evidence="1">
    <location>
        <begin position="134"/>
        <end position="144"/>
    </location>
</feature>
<evidence type="ECO:0000259" key="2">
    <source>
        <dbReference type="Pfam" id="PF00085"/>
    </source>
</evidence>
<organism evidence="3">
    <name type="scientific">viral metagenome</name>
    <dbReference type="NCBI Taxonomy" id="1070528"/>
    <lineage>
        <taxon>unclassified sequences</taxon>
        <taxon>metagenomes</taxon>
        <taxon>organismal metagenomes</taxon>
    </lineage>
</organism>
<reference evidence="3" key="1">
    <citation type="journal article" date="2020" name="Nature">
        <title>Giant virus diversity and host interactions through global metagenomics.</title>
        <authorList>
            <person name="Schulz F."/>
            <person name="Roux S."/>
            <person name="Paez-Espino D."/>
            <person name="Jungbluth S."/>
            <person name="Walsh D.A."/>
            <person name="Denef V.J."/>
            <person name="McMahon K.D."/>
            <person name="Konstantinidis K.T."/>
            <person name="Eloe-Fadrosh E.A."/>
            <person name="Kyrpides N.C."/>
            <person name="Woyke T."/>
        </authorList>
    </citation>
    <scope>NUCLEOTIDE SEQUENCE</scope>
    <source>
        <strain evidence="3">GVMAG-M-3300023174-137</strain>
    </source>
</reference>
<accession>A0A6C0DDH2</accession>
<dbReference type="InterPro" id="IPR036249">
    <property type="entry name" value="Thioredoxin-like_sf"/>
</dbReference>
<evidence type="ECO:0000313" key="3">
    <source>
        <dbReference type="EMBL" id="QHT14451.1"/>
    </source>
</evidence>
<feature type="compositionally biased region" description="Basic residues" evidence="1">
    <location>
        <begin position="176"/>
        <end position="200"/>
    </location>
</feature>
<dbReference type="InterPro" id="IPR017937">
    <property type="entry name" value="Thioredoxin_CS"/>
</dbReference>
<sequence>MNQIDIRTHDDVQRLTEAIQDFKEMLLLIYSDTCGHCHTYKPLWDKLHNIKNRKRGLVSVEKNMLPHTPWANVEHTGYPSVIRIDESGVAHPVEKYRDEKNMNSLVNGKSAAENVPEMEDSSSDEEEFGAPEPLSKENYTKMPEEFNTNNLNVLNSQKRNSTTLEKSKNRNYVGGSKRRTRSRRSKKKSTKRKQKNLKRK</sequence>
<protein>
    <recommendedName>
        <fullName evidence="2">Thioredoxin domain-containing protein</fullName>
    </recommendedName>
</protein>
<evidence type="ECO:0000256" key="1">
    <source>
        <dbReference type="SAM" id="MobiDB-lite"/>
    </source>
</evidence>
<dbReference type="InterPro" id="IPR013766">
    <property type="entry name" value="Thioredoxin_domain"/>
</dbReference>
<dbReference type="Pfam" id="PF00085">
    <property type="entry name" value="Thioredoxin"/>
    <property type="match status" value="1"/>
</dbReference>
<dbReference type="AlphaFoldDB" id="A0A6C0DDH2"/>
<feature type="compositionally biased region" description="Polar residues" evidence="1">
    <location>
        <begin position="146"/>
        <end position="164"/>
    </location>
</feature>